<dbReference type="AlphaFoldDB" id="A0A3B1AU17"/>
<evidence type="ECO:0000259" key="4">
    <source>
        <dbReference type="PROSITE" id="PS50995"/>
    </source>
</evidence>
<keyword evidence="2" id="KW-0238">DNA-binding</keyword>
<dbReference type="EMBL" id="UOFW01000027">
    <property type="protein sequence ID" value="VAX02828.1"/>
    <property type="molecule type" value="Genomic_DNA"/>
</dbReference>
<dbReference type="PANTHER" id="PTHR35790">
    <property type="entry name" value="HTH-TYPE TRANSCRIPTIONAL REGULATOR PCHR"/>
    <property type="match status" value="1"/>
</dbReference>
<name>A0A3B1AU17_9ZZZZ</name>
<evidence type="ECO:0000313" key="5">
    <source>
        <dbReference type="EMBL" id="VAX02828.1"/>
    </source>
</evidence>
<accession>A0A3B1AU17</accession>
<dbReference type="PROSITE" id="PS50995">
    <property type="entry name" value="HTH_MARR_2"/>
    <property type="match status" value="1"/>
</dbReference>
<reference evidence="5" key="1">
    <citation type="submission" date="2018-06" db="EMBL/GenBank/DDBJ databases">
        <authorList>
            <person name="Zhirakovskaya E."/>
        </authorList>
    </citation>
    <scope>NUCLEOTIDE SEQUENCE</scope>
</reference>
<dbReference type="PANTHER" id="PTHR35790:SF4">
    <property type="entry name" value="HTH-TYPE TRANSCRIPTIONAL REGULATOR PCHR"/>
    <property type="match status" value="1"/>
</dbReference>
<dbReference type="Gene3D" id="1.10.10.10">
    <property type="entry name" value="Winged helix-like DNA-binding domain superfamily/Winged helix DNA-binding domain"/>
    <property type="match status" value="1"/>
</dbReference>
<dbReference type="GO" id="GO:0003700">
    <property type="term" value="F:DNA-binding transcription factor activity"/>
    <property type="evidence" value="ECO:0007669"/>
    <property type="project" value="InterPro"/>
</dbReference>
<dbReference type="InterPro" id="IPR000835">
    <property type="entry name" value="HTH_MarR-typ"/>
</dbReference>
<sequence>MTNNKDKALVLENFLPYQLSFLTNIISHQLAQLYTTQFDITPHEWKILAILNRYPNISAAQAGEKTAMDKVAVSRAIKGLSEKKLVHKIFSAEDKRRSVLNLTDQGTDLFHKIAPLVTEYENSLLAILTKQQQAQLDQLLDKLTHHVSGGKP</sequence>
<evidence type="ECO:0000256" key="3">
    <source>
        <dbReference type="ARBA" id="ARBA00023163"/>
    </source>
</evidence>
<dbReference type="SUPFAM" id="SSF46785">
    <property type="entry name" value="Winged helix' DNA-binding domain"/>
    <property type="match status" value="1"/>
</dbReference>
<dbReference type="PRINTS" id="PR00598">
    <property type="entry name" value="HTHMARR"/>
</dbReference>
<dbReference type="InterPro" id="IPR036388">
    <property type="entry name" value="WH-like_DNA-bd_sf"/>
</dbReference>
<feature type="domain" description="HTH marR-type" evidence="4">
    <location>
        <begin position="12"/>
        <end position="145"/>
    </location>
</feature>
<dbReference type="InterPro" id="IPR036390">
    <property type="entry name" value="WH_DNA-bd_sf"/>
</dbReference>
<dbReference type="InterPro" id="IPR052067">
    <property type="entry name" value="Metal_resp_HTH_trans_reg"/>
</dbReference>
<keyword evidence="3" id="KW-0804">Transcription</keyword>
<evidence type="ECO:0000256" key="1">
    <source>
        <dbReference type="ARBA" id="ARBA00023015"/>
    </source>
</evidence>
<dbReference type="SMART" id="SM00347">
    <property type="entry name" value="HTH_MARR"/>
    <property type="match status" value="1"/>
</dbReference>
<proteinExistence type="predicted"/>
<dbReference type="Pfam" id="PF12802">
    <property type="entry name" value="MarR_2"/>
    <property type="match status" value="1"/>
</dbReference>
<keyword evidence="1" id="KW-0805">Transcription regulation</keyword>
<gene>
    <name evidence="5" type="ORF">MNBD_ALPHA03-1824</name>
</gene>
<organism evidence="5">
    <name type="scientific">hydrothermal vent metagenome</name>
    <dbReference type="NCBI Taxonomy" id="652676"/>
    <lineage>
        <taxon>unclassified sequences</taxon>
        <taxon>metagenomes</taxon>
        <taxon>ecological metagenomes</taxon>
    </lineage>
</organism>
<protein>
    <submittedName>
        <fullName evidence="5">Transcriptional regulator, MarR family</fullName>
    </submittedName>
</protein>
<dbReference type="GO" id="GO:0003677">
    <property type="term" value="F:DNA binding"/>
    <property type="evidence" value="ECO:0007669"/>
    <property type="project" value="UniProtKB-KW"/>
</dbReference>
<evidence type="ECO:0000256" key="2">
    <source>
        <dbReference type="ARBA" id="ARBA00023125"/>
    </source>
</evidence>